<keyword evidence="3" id="KW-1185">Reference proteome</keyword>
<evidence type="ECO:0000313" key="3">
    <source>
        <dbReference type="Proteomes" id="UP001434337"/>
    </source>
</evidence>
<dbReference type="CDD" id="cd06587">
    <property type="entry name" value="VOC"/>
    <property type="match status" value="1"/>
</dbReference>
<dbReference type="RefSeq" id="WP_342372264.1">
    <property type="nucleotide sequence ID" value="NZ_CP115965.1"/>
</dbReference>
<proteinExistence type="predicted"/>
<feature type="domain" description="Glyoxalase-like" evidence="1">
    <location>
        <begin position="258"/>
        <end position="364"/>
    </location>
</feature>
<evidence type="ECO:0000313" key="2">
    <source>
        <dbReference type="EMBL" id="WZW98137.1"/>
    </source>
</evidence>
<accession>A0ABZ3C5R9</accession>
<dbReference type="InterPro" id="IPR041581">
    <property type="entry name" value="Glyoxalase_6"/>
</dbReference>
<feature type="domain" description="Glyoxalase-like" evidence="1">
    <location>
        <begin position="104"/>
        <end position="203"/>
    </location>
</feature>
<sequence>MDVQELTAREFQAADGTADWRVIGRDAQAWFATPSHAAGAAMIRRIAESGAALDADLRARGVRVRLPRPGARFTGHELELARTVSSAAATLGLSAETDGLQLVQIGIDSQDASAVLPFWAEVLGHHREGDAVLRDPGRRLASVWFQEQDAPRPLRNRVHLDMVTATETARAALDAVPGHGGEVRQHNDFYATVADADGNEADLLPLSEGADRWPGADAEDWRLVFAAVASYPTRGVEQTLDLADAAAHLADEAGVALGIDAVDIPAVRRFWAAALGYVEDPRQGVTDLVHPHQLTMPFFLQELDPDDRERRAQRNRIHVDVFVPDDLAPARVDAALAAGGSITYDAEAPAWWTLVDPEGNEVCIAVSPGREERWGE</sequence>
<protein>
    <submittedName>
        <fullName evidence="2">VOC family protein</fullName>
    </submittedName>
</protein>
<dbReference type="PANTHER" id="PTHR35908">
    <property type="entry name" value="HYPOTHETICAL FUSION PROTEIN"/>
    <property type="match status" value="1"/>
</dbReference>
<gene>
    <name evidence="2" type="ORF">PCC79_14790</name>
</gene>
<dbReference type="SUPFAM" id="SSF54593">
    <property type="entry name" value="Glyoxalase/Bleomycin resistance protein/Dihydroxybiphenyl dioxygenase"/>
    <property type="match status" value="1"/>
</dbReference>
<dbReference type="Proteomes" id="UP001434337">
    <property type="component" value="Chromosome"/>
</dbReference>
<dbReference type="Gene3D" id="3.10.180.10">
    <property type="entry name" value="2,3-Dihydroxybiphenyl 1,2-Dioxygenase, domain 1"/>
    <property type="match status" value="2"/>
</dbReference>
<dbReference type="PANTHER" id="PTHR35908:SF1">
    <property type="entry name" value="CONSERVED PROTEIN"/>
    <property type="match status" value="1"/>
</dbReference>
<evidence type="ECO:0000259" key="1">
    <source>
        <dbReference type="Pfam" id="PF18029"/>
    </source>
</evidence>
<dbReference type="InterPro" id="IPR029068">
    <property type="entry name" value="Glyas_Bleomycin-R_OHBP_Dase"/>
</dbReference>
<dbReference type="EMBL" id="CP115965">
    <property type="protein sequence ID" value="WZW98137.1"/>
    <property type="molecule type" value="Genomic_DNA"/>
</dbReference>
<reference evidence="2 3" key="1">
    <citation type="journal article" date="2023" name="Environ Microbiome">
        <title>A coral-associated actinobacterium mitigates coral bleaching under heat stress.</title>
        <authorList>
            <person name="Li J."/>
            <person name="Zou Y."/>
            <person name="Li Q."/>
            <person name="Zhang J."/>
            <person name="Bourne D.G."/>
            <person name="Lyu Y."/>
            <person name="Liu C."/>
            <person name="Zhang S."/>
        </authorList>
    </citation>
    <scope>NUCLEOTIDE SEQUENCE [LARGE SCALE GENOMIC DNA]</scope>
    <source>
        <strain evidence="2 3">SCSIO 13291</strain>
    </source>
</reference>
<organism evidence="2 3">
    <name type="scientific">Propioniciclava soli</name>
    <dbReference type="NCBI Taxonomy" id="2775081"/>
    <lineage>
        <taxon>Bacteria</taxon>
        <taxon>Bacillati</taxon>
        <taxon>Actinomycetota</taxon>
        <taxon>Actinomycetes</taxon>
        <taxon>Propionibacteriales</taxon>
        <taxon>Propionibacteriaceae</taxon>
        <taxon>Propioniciclava</taxon>
    </lineage>
</organism>
<name>A0ABZ3C5R9_9ACTN</name>
<dbReference type="Pfam" id="PF18029">
    <property type="entry name" value="Glyoxalase_6"/>
    <property type="match status" value="2"/>
</dbReference>